<feature type="region of interest" description="Disordered" evidence="1">
    <location>
        <begin position="1"/>
        <end position="45"/>
    </location>
</feature>
<evidence type="ECO:0008006" key="4">
    <source>
        <dbReference type="Google" id="ProtNLM"/>
    </source>
</evidence>
<accession>A0A0W0HVW1</accession>
<comment type="caution">
    <text evidence="2">The sequence shown here is derived from an EMBL/GenBank/DDBJ whole genome shotgun (WGS) entry which is preliminary data.</text>
</comment>
<evidence type="ECO:0000313" key="3">
    <source>
        <dbReference type="Proteomes" id="UP000054197"/>
    </source>
</evidence>
<dbReference type="Gene3D" id="3.40.50.11550">
    <property type="match status" value="2"/>
</dbReference>
<evidence type="ECO:0000256" key="1">
    <source>
        <dbReference type="SAM" id="MobiDB-lite"/>
    </source>
</evidence>
<evidence type="ECO:0000313" key="2">
    <source>
        <dbReference type="EMBL" id="KTB65053.1"/>
    </source>
</evidence>
<dbReference type="RefSeq" id="WP_058420409.1">
    <property type="nucleotide sequence ID" value="NZ_LKEF01000019.1"/>
</dbReference>
<feature type="compositionally biased region" description="Low complexity" evidence="1">
    <location>
        <begin position="7"/>
        <end position="28"/>
    </location>
</feature>
<dbReference type="AlphaFoldDB" id="A0A0W0HVW1"/>
<protein>
    <recommendedName>
        <fullName evidence="4">Type III effector</fullName>
    </recommendedName>
</protein>
<feature type="region of interest" description="Disordered" evidence="1">
    <location>
        <begin position="882"/>
        <end position="901"/>
    </location>
</feature>
<dbReference type="CDD" id="cd14729">
    <property type="entry name" value="RtxA-like"/>
    <property type="match status" value="1"/>
</dbReference>
<sequence>MPFPFVPASSGPQSSLPSPALQPASVPAINAPADVNPFASNPALPDGREALRKKLRDRRDLQTLARAFHTAVDHLGEASTPAAITAYLRTTHMTLEPDAANAPPRSVSLESWVRITSAYFPKTCKDLQLLADAVYDNAQNHPLGNFTGALSWPVPLSAEHQRTVHNVVEHNSASLPGLPLTNGRTGVLEYLIDAVALSPQAVQDPAAALEKLLDSPRAAALGAAMQAAVGGIATNSSVNDYVLAAIHLSLDPEALDTPSHRNTVAGISLDAELYRDASPAAVIDTLAQRLKSTGRVSAAHAEMAARLVLMRRAPQFLVKDLPPSVRTHTQAWANLCIAVAAVEAQTPGRTVNMNFAEIMCANAPEHAESEAVKKAALIGWAVANDEICRFPDEVYTSEVLDTLRRSFNKQHEALKEAAGLLDIPLPNRSQMAEELIKQTFGADAPLDEKIFRIDYHKMKIIGPRYSELHSMREITMLGLKVDSAYWELNSPRNDINLAAVADFTQSSQFNLPATFENRFTEATSQCKKIHHYAWMNAITGLSTADRAILNDAKLSFYKENTYRISTLPLVPNALFHTSPTLLMQAEYKGEKHFYEFDTTTATIKKVPLTHIKPDEYISDEVTKIEKIQLDRRQELLETEETRGSKSSNTFTNPRIRAIAQVIVNAQGIDSDAVKCRAQGRTPAESRADKLKVVGEFILDLIPLRSAIVNWRSGNYKDAAVDLAFDVFGFLTAGVGTVAKLAKGARKAGSTVSKVARASRIIGADTLSAFNPLGGLGDVAVGAGKLALTGVGAAREGIQRLRSMATGSELATASTRFDGAATGTFKAGDKVVMGDAVKYDDKWYALDANSLQPCGPPLEDFNYIDTLTPPVRSSNTHATHRVHPYQNRPDQPHVGATKQQLPAGDYAESTKGKLVPGHFIPGNGMDETKALFTQQMEDVMAAAKAPGGLPTPPTLPAEIKPTTPQNLIVDAFKVSQGLVFGENHKQMASFKLLWDNIQTFKAEGVKKVYFEGVIDLPPFGIVDDGIGNLGALKNGRTKPTFKELKVEFEKNGIEVSPLDHYYLTRHKDTRIRGQSIIPGVNSEIRLKEFNYFASETIQANSGTEKWIALVGQAHMNTSEGVPGLAELTGTLGIGIYEHPMVSANVGLKAKRHIPDPTQVLKHRDRPGNLHIYMKP</sequence>
<gene>
    <name evidence="2" type="ORF">AO063_23865</name>
</gene>
<name>A0A0W0HVW1_PSEFL</name>
<dbReference type="Proteomes" id="UP000054197">
    <property type="component" value="Unassembled WGS sequence"/>
</dbReference>
<proteinExistence type="predicted"/>
<reference evidence="2 3" key="1">
    <citation type="submission" date="2015-09" db="EMBL/GenBank/DDBJ databases">
        <title>Genome sequence of ICMP 11288.</title>
        <authorList>
            <person name="Visnovsky S."/>
            <person name="Lu A."/>
            <person name="Panda P."/>
            <person name="Pitman A."/>
        </authorList>
    </citation>
    <scope>NUCLEOTIDE SEQUENCE [LARGE SCALE GENOMIC DNA]</scope>
    <source>
        <strain evidence="2 3">ICMP 11288</strain>
    </source>
</reference>
<organism evidence="2 3">
    <name type="scientific">Pseudomonas fluorescens ICMP 11288</name>
    <dbReference type="NCBI Taxonomy" id="1198309"/>
    <lineage>
        <taxon>Bacteria</taxon>
        <taxon>Pseudomonadati</taxon>
        <taxon>Pseudomonadota</taxon>
        <taxon>Gammaproteobacteria</taxon>
        <taxon>Pseudomonadales</taxon>
        <taxon>Pseudomonadaceae</taxon>
        <taxon>Pseudomonas</taxon>
    </lineage>
</organism>
<dbReference type="EMBL" id="LKEF01000019">
    <property type="protein sequence ID" value="KTB65053.1"/>
    <property type="molecule type" value="Genomic_DNA"/>
</dbReference>
<dbReference type="SUPFAM" id="SSF159501">
    <property type="entry name" value="EreA/ChaN-like"/>
    <property type="match status" value="1"/>
</dbReference>